<evidence type="ECO:0000313" key="2">
    <source>
        <dbReference type="EMBL" id="GEQ78085.1"/>
    </source>
</evidence>
<reference evidence="2 3" key="1">
    <citation type="journal article" date="2019" name="Microbiol. Resour. Announc.">
        <title>Draft Genome Sequence of Comamonas testosteroni TA441, a Bacterium That Has a Cryptic Phenol Degradation Gene Cluster.</title>
        <authorList>
            <person name="Arai H."/>
            <person name="Ishii M."/>
        </authorList>
    </citation>
    <scope>NUCLEOTIDE SEQUENCE [LARGE SCALE GENOMIC DNA]</scope>
    <source>
        <strain evidence="2 3">TA441</strain>
    </source>
</reference>
<feature type="transmembrane region" description="Helical" evidence="1">
    <location>
        <begin position="106"/>
        <end position="124"/>
    </location>
</feature>
<evidence type="ECO:0000256" key="1">
    <source>
        <dbReference type="SAM" id="Phobius"/>
    </source>
</evidence>
<comment type="caution">
    <text evidence="2">The sequence shown here is derived from an EMBL/GenBank/DDBJ whole genome shotgun (WGS) entry which is preliminary data.</text>
</comment>
<dbReference type="AlphaFoldDB" id="A0A5A7MMZ6"/>
<feature type="transmembrane region" description="Helical" evidence="1">
    <location>
        <begin position="37"/>
        <end position="55"/>
    </location>
</feature>
<feature type="transmembrane region" description="Helical" evidence="1">
    <location>
        <begin position="67"/>
        <end position="86"/>
    </location>
</feature>
<proteinExistence type="predicted"/>
<accession>A0A5A7MMZ6</accession>
<evidence type="ECO:0000313" key="3">
    <source>
        <dbReference type="Proteomes" id="UP000323105"/>
    </source>
</evidence>
<sequence>MGRRRQYEDSMYEHDDFTEEDEVMEEKYIFSKRYDPLFGVGLIALPFIFSSIFSIDDKDGYKRSQELLFGFSIAIPIIMGFMLLKIGKSFTGYYTLFSANRTLQTIFKVILALCFSAFLSILIFDSINHSRAKKIINENIGKFEQEEKKSSQNINSMIAELQRQKGILKPLVDEYCSPQQRNVDAFRKLVSEARDQVTFQAMSNNVEYAIKSWVSCVKDIERSKGFDYQALEAKINSAKDAHNEKFSYLKKDEIKNSALGLTSKK</sequence>
<dbReference type="EMBL" id="BKBW01000023">
    <property type="protein sequence ID" value="GEQ78085.1"/>
    <property type="molecule type" value="Genomic_DNA"/>
</dbReference>
<keyword evidence="1" id="KW-0472">Membrane</keyword>
<name>A0A5A7MMZ6_COMTE</name>
<organism evidence="2 3">
    <name type="scientific">Comamonas testosteroni</name>
    <name type="common">Pseudomonas testosteroni</name>
    <dbReference type="NCBI Taxonomy" id="285"/>
    <lineage>
        <taxon>Bacteria</taxon>
        <taxon>Pseudomonadati</taxon>
        <taxon>Pseudomonadota</taxon>
        <taxon>Betaproteobacteria</taxon>
        <taxon>Burkholderiales</taxon>
        <taxon>Comamonadaceae</taxon>
        <taxon>Comamonas</taxon>
    </lineage>
</organism>
<protein>
    <submittedName>
        <fullName evidence="2">Uncharacterized protein</fullName>
    </submittedName>
</protein>
<gene>
    <name evidence="2" type="ORF">CTTA_5090</name>
</gene>
<keyword evidence="1" id="KW-0812">Transmembrane</keyword>
<dbReference type="Proteomes" id="UP000323105">
    <property type="component" value="Unassembled WGS sequence"/>
</dbReference>
<keyword evidence="1" id="KW-1133">Transmembrane helix</keyword>